<sequence>MQPDDMVQLLAETRSTLTVRSMLKTNTSS</sequence>
<comment type="caution">
    <text evidence="1">The sequence shown here is derived from an EMBL/GenBank/DDBJ whole genome shotgun (WGS) entry which is preliminary data.</text>
</comment>
<organism evidence="1 2">
    <name type="scientific">Aspergillus tanneri</name>
    <dbReference type="NCBI Taxonomy" id="1220188"/>
    <lineage>
        <taxon>Eukaryota</taxon>
        <taxon>Fungi</taxon>
        <taxon>Dikarya</taxon>
        <taxon>Ascomycota</taxon>
        <taxon>Pezizomycotina</taxon>
        <taxon>Eurotiomycetes</taxon>
        <taxon>Eurotiomycetidae</taxon>
        <taxon>Eurotiales</taxon>
        <taxon>Aspergillaceae</taxon>
        <taxon>Aspergillus</taxon>
        <taxon>Aspergillus subgen. Circumdati</taxon>
    </lineage>
</organism>
<accession>A0A4S3J0K7</accession>
<evidence type="ECO:0000313" key="1">
    <source>
        <dbReference type="EMBL" id="THC88022.1"/>
    </source>
</evidence>
<keyword evidence="2" id="KW-1185">Reference proteome</keyword>
<dbReference type="VEuPathDB" id="FungiDB:EYZ11_012531"/>
<name>A0A4S3J0K7_9EURO</name>
<protein>
    <submittedName>
        <fullName evidence="1">Uncharacterized protein</fullName>
    </submittedName>
</protein>
<proteinExistence type="predicted"/>
<dbReference type="EMBL" id="SOSA01000959">
    <property type="protein sequence ID" value="THC88022.1"/>
    <property type="molecule type" value="Genomic_DNA"/>
</dbReference>
<gene>
    <name evidence="1" type="ORF">EYZ11_012531</name>
</gene>
<evidence type="ECO:0000313" key="2">
    <source>
        <dbReference type="Proteomes" id="UP000308092"/>
    </source>
</evidence>
<reference evidence="1 2" key="1">
    <citation type="submission" date="2019-03" db="EMBL/GenBank/DDBJ databases">
        <title>The genome sequence of a newly discovered highly antifungal drug resistant Aspergillus species, Aspergillus tanneri NIH 1004.</title>
        <authorList>
            <person name="Mounaud S."/>
            <person name="Singh I."/>
            <person name="Joardar V."/>
            <person name="Pakala S."/>
            <person name="Pakala S."/>
            <person name="Venepally P."/>
            <person name="Hoover J."/>
            <person name="Nierman W."/>
            <person name="Chung J."/>
            <person name="Losada L."/>
        </authorList>
    </citation>
    <scope>NUCLEOTIDE SEQUENCE [LARGE SCALE GENOMIC DNA]</scope>
    <source>
        <strain evidence="1 2">NIH1004</strain>
    </source>
</reference>
<dbReference type="Proteomes" id="UP000308092">
    <property type="component" value="Unassembled WGS sequence"/>
</dbReference>
<dbReference type="AlphaFoldDB" id="A0A4S3J0K7"/>